<proteinExistence type="predicted"/>
<keyword evidence="5" id="KW-0175">Coiled coil</keyword>
<evidence type="ECO:0000313" key="8">
    <source>
        <dbReference type="EMBL" id="MDJ1134921.1"/>
    </source>
</evidence>
<sequence length="406" mass="44898">MHSAAAALRHKLAAWSRNQAVVQTVRATTAATIAYAVAVQLSPEKAPPITAPLTALLVVQVTLFATLKMGFRRVNAVLVGVLIAIGFSTLVGLSWWSLALVILAALTAGRLVRANEFVNEVAISAMLILAVSGSAQGAWARVLDTLIGATVGLIFNLLLAPPVWVRTARESMEELARRMRQLLLEISEALGTPIPVSRTTARLEEARRLDMEIANVDISLRQAEDSLRFNPRVREAQLNSAVLRTGLDTLEVCAVILRVLARSLTDLSTQREEEEPLIPERIAPDLESLFVHVGGALVSFSVLVTTQLSQNAEDAEERLTGELTASRDTRDKVARLLLELIQDNPHQWQHFGALLAQIDRVLDELSPEQRSQRLMDELDRHTREQLERHPRLARLGQRLSKLRQRL</sequence>
<evidence type="ECO:0000256" key="4">
    <source>
        <dbReference type="ARBA" id="ARBA00023136"/>
    </source>
</evidence>
<feature type="transmembrane region" description="Helical" evidence="6">
    <location>
        <begin position="53"/>
        <end position="71"/>
    </location>
</feature>
<feature type="transmembrane region" description="Helical" evidence="6">
    <location>
        <begin position="145"/>
        <end position="165"/>
    </location>
</feature>
<dbReference type="InterPro" id="IPR049453">
    <property type="entry name" value="Memb_transporter_dom"/>
</dbReference>
<feature type="transmembrane region" description="Helical" evidence="6">
    <location>
        <begin position="77"/>
        <end position="105"/>
    </location>
</feature>
<feature type="transmembrane region" description="Helical" evidence="6">
    <location>
        <begin position="117"/>
        <end position="139"/>
    </location>
</feature>
<evidence type="ECO:0000256" key="5">
    <source>
        <dbReference type="SAM" id="Coils"/>
    </source>
</evidence>
<keyword evidence="4 6" id="KW-0472">Membrane</keyword>
<organism evidence="8 9">
    <name type="scientific">Streptomyces iconiensis</name>
    <dbReference type="NCBI Taxonomy" id="1384038"/>
    <lineage>
        <taxon>Bacteria</taxon>
        <taxon>Bacillati</taxon>
        <taxon>Actinomycetota</taxon>
        <taxon>Actinomycetes</taxon>
        <taxon>Kitasatosporales</taxon>
        <taxon>Streptomycetaceae</taxon>
        <taxon>Streptomyces</taxon>
    </lineage>
</organism>
<keyword evidence="2 6" id="KW-0812">Transmembrane</keyword>
<feature type="coiled-coil region" evidence="5">
    <location>
        <begin position="165"/>
        <end position="192"/>
    </location>
</feature>
<gene>
    <name evidence="8" type="ORF">NMN56_023770</name>
</gene>
<protein>
    <submittedName>
        <fullName evidence="8">Aromatic acid exporter family protein</fullName>
    </submittedName>
</protein>
<name>A0ABT7A249_9ACTN</name>
<evidence type="ECO:0000259" key="7">
    <source>
        <dbReference type="Pfam" id="PF13515"/>
    </source>
</evidence>
<evidence type="ECO:0000256" key="6">
    <source>
        <dbReference type="SAM" id="Phobius"/>
    </source>
</evidence>
<dbReference type="Proteomes" id="UP001214441">
    <property type="component" value="Unassembled WGS sequence"/>
</dbReference>
<evidence type="ECO:0000256" key="1">
    <source>
        <dbReference type="ARBA" id="ARBA00004141"/>
    </source>
</evidence>
<evidence type="ECO:0000313" key="9">
    <source>
        <dbReference type="Proteomes" id="UP001214441"/>
    </source>
</evidence>
<accession>A0ABT7A249</accession>
<feature type="transmembrane region" description="Helical" evidence="6">
    <location>
        <begin position="20"/>
        <end position="41"/>
    </location>
</feature>
<keyword evidence="3 6" id="KW-1133">Transmembrane helix</keyword>
<feature type="domain" description="Integral membrane bound transporter" evidence="7">
    <location>
        <begin position="46"/>
        <end position="155"/>
    </location>
</feature>
<evidence type="ECO:0000256" key="3">
    <source>
        <dbReference type="ARBA" id="ARBA00022989"/>
    </source>
</evidence>
<keyword evidence="9" id="KW-1185">Reference proteome</keyword>
<reference evidence="8 9" key="1">
    <citation type="submission" date="2023-05" db="EMBL/GenBank/DDBJ databases">
        <title>Streptantibioticus silvisoli sp. nov., acidotolerant actinomycetes 1 from pine litter.</title>
        <authorList>
            <person name="Swiecimska M."/>
            <person name="Golinska P."/>
            <person name="Sangal V."/>
            <person name="Wachnowicz B."/>
            <person name="Goodfellow M."/>
        </authorList>
    </citation>
    <scope>NUCLEOTIDE SEQUENCE [LARGE SCALE GENOMIC DNA]</scope>
    <source>
        <strain evidence="8 9">DSM 42109</strain>
    </source>
</reference>
<dbReference type="Pfam" id="PF13515">
    <property type="entry name" value="FUSC_2"/>
    <property type="match status" value="1"/>
</dbReference>
<comment type="subcellular location">
    <subcellularLocation>
        <location evidence="1">Membrane</location>
        <topology evidence="1">Multi-pass membrane protein</topology>
    </subcellularLocation>
</comment>
<dbReference type="EMBL" id="JANCPR020000025">
    <property type="protein sequence ID" value="MDJ1134921.1"/>
    <property type="molecule type" value="Genomic_DNA"/>
</dbReference>
<comment type="caution">
    <text evidence="8">The sequence shown here is derived from an EMBL/GenBank/DDBJ whole genome shotgun (WGS) entry which is preliminary data.</text>
</comment>
<evidence type="ECO:0000256" key="2">
    <source>
        <dbReference type="ARBA" id="ARBA00022692"/>
    </source>
</evidence>